<sequence length="232" mass="25092">PVNTRGQSPEYNHVLPLEGAPQIANKHLVASQVTPTLERRQPESLLLEAGGIIKHELLGSDAEKAPSPAVRPGPRVEGPHRIVSQQGLVVPRTRQNVPVSSKRPQLPRSNSQSAPHKQNTSPHVLLHLPCLLIYLPTPHLTSSSTITIPYISRTPPSTLIPTSGSVKIFSFIRPGEGEVVEACTSSVSGLFFFTASGPCQRRARRHLIFFGRSPIGSGVEETFRVPGVRAGK</sequence>
<feature type="non-terminal residue" evidence="2">
    <location>
        <position position="1"/>
    </location>
</feature>
<dbReference type="AlphaFoldDB" id="A0A9N7YHS8"/>
<evidence type="ECO:0000256" key="1">
    <source>
        <dbReference type="SAM" id="MobiDB-lite"/>
    </source>
</evidence>
<gene>
    <name evidence="2" type="ORF">PLEPLA_LOCUS15170</name>
</gene>
<accession>A0A9N7YHS8</accession>
<feature type="compositionally biased region" description="Polar residues" evidence="1">
    <location>
        <begin position="83"/>
        <end position="120"/>
    </location>
</feature>
<dbReference type="EMBL" id="CADEAL010000955">
    <property type="protein sequence ID" value="CAB1427232.1"/>
    <property type="molecule type" value="Genomic_DNA"/>
</dbReference>
<name>A0A9N7YHS8_PLEPL</name>
<organism evidence="2 3">
    <name type="scientific">Pleuronectes platessa</name>
    <name type="common">European plaice</name>
    <dbReference type="NCBI Taxonomy" id="8262"/>
    <lineage>
        <taxon>Eukaryota</taxon>
        <taxon>Metazoa</taxon>
        <taxon>Chordata</taxon>
        <taxon>Craniata</taxon>
        <taxon>Vertebrata</taxon>
        <taxon>Euteleostomi</taxon>
        <taxon>Actinopterygii</taxon>
        <taxon>Neopterygii</taxon>
        <taxon>Teleostei</taxon>
        <taxon>Neoteleostei</taxon>
        <taxon>Acanthomorphata</taxon>
        <taxon>Carangaria</taxon>
        <taxon>Pleuronectiformes</taxon>
        <taxon>Pleuronectoidei</taxon>
        <taxon>Pleuronectidae</taxon>
        <taxon>Pleuronectes</taxon>
    </lineage>
</organism>
<evidence type="ECO:0000313" key="3">
    <source>
        <dbReference type="Proteomes" id="UP001153269"/>
    </source>
</evidence>
<evidence type="ECO:0000313" key="2">
    <source>
        <dbReference type="EMBL" id="CAB1427232.1"/>
    </source>
</evidence>
<proteinExistence type="predicted"/>
<reference evidence="2" key="1">
    <citation type="submission" date="2020-03" db="EMBL/GenBank/DDBJ databases">
        <authorList>
            <person name="Weist P."/>
        </authorList>
    </citation>
    <scope>NUCLEOTIDE SEQUENCE</scope>
</reference>
<protein>
    <submittedName>
        <fullName evidence="2">Uncharacterized protein</fullName>
    </submittedName>
</protein>
<comment type="caution">
    <text evidence="2">The sequence shown here is derived from an EMBL/GenBank/DDBJ whole genome shotgun (WGS) entry which is preliminary data.</text>
</comment>
<dbReference type="Proteomes" id="UP001153269">
    <property type="component" value="Unassembled WGS sequence"/>
</dbReference>
<feature type="region of interest" description="Disordered" evidence="1">
    <location>
        <begin position="58"/>
        <end position="120"/>
    </location>
</feature>
<keyword evidence="3" id="KW-1185">Reference proteome</keyword>